<dbReference type="RefSeq" id="WP_343908799.1">
    <property type="nucleotide sequence ID" value="NZ_BAAAJE010000018.1"/>
</dbReference>
<accession>A0ABN1UIE1</accession>
<sequence>MKTGRPLWWVAGLSLCLLVAVGLVTWVAVDDQPYVAPTPAASTGGSPSPALATEALRSFERAVRSGDEDAARALAPADDAAAADRLAGIVANARAARVRDFTLRYVDAEGAYADGTWQAAADATWQFEGFDRAPAHAEVLVGLRDDGGRVAITGFGGGDRVSPLWLSGPLEVRRTPRTLVLVDGSAAEAREYALRARTAVPVVRRVLPDWRRGLVVEVPASEDDLDRALDADPGTYDQIAAVTTSEDGQLTPDAPVHVFVNPDVFGGLRPTGAQVVMSHEAAHVATGAFVSPMPLWILEGFADYVALRDVDLPVAKSASQIIAEVRKDGAPRALPSADDFGTRTPDLGATYESAWLANRLLAQRGGEAALVRFYRAVDRGTPVGPALRAEFGLGVPAFTQQWRTLLQDLAG</sequence>
<evidence type="ECO:0000313" key="3">
    <source>
        <dbReference type="Proteomes" id="UP001499979"/>
    </source>
</evidence>
<dbReference type="Proteomes" id="UP001499979">
    <property type="component" value="Unassembled WGS sequence"/>
</dbReference>
<dbReference type="EMBL" id="BAAAJE010000018">
    <property type="protein sequence ID" value="GAA1152600.1"/>
    <property type="molecule type" value="Genomic_DNA"/>
</dbReference>
<protein>
    <recommendedName>
        <fullName evidence="4">Peptidase MA-like domain-containing protein</fullName>
    </recommendedName>
</protein>
<keyword evidence="1" id="KW-0812">Transmembrane</keyword>
<evidence type="ECO:0008006" key="4">
    <source>
        <dbReference type="Google" id="ProtNLM"/>
    </source>
</evidence>
<keyword evidence="1" id="KW-0472">Membrane</keyword>
<keyword evidence="1" id="KW-1133">Transmembrane helix</keyword>
<evidence type="ECO:0000313" key="2">
    <source>
        <dbReference type="EMBL" id="GAA1152600.1"/>
    </source>
</evidence>
<proteinExistence type="predicted"/>
<keyword evidence="3" id="KW-1185">Reference proteome</keyword>
<feature type="transmembrane region" description="Helical" evidence="1">
    <location>
        <begin position="7"/>
        <end position="29"/>
    </location>
</feature>
<name>A0ABN1UIE1_9ACTN</name>
<reference evidence="2 3" key="1">
    <citation type="journal article" date="2019" name="Int. J. Syst. Evol. Microbiol.">
        <title>The Global Catalogue of Microorganisms (GCM) 10K type strain sequencing project: providing services to taxonomists for standard genome sequencing and annotation.</title>
        <authorList>
            <consortium name="The Broad Institute Genomics Platform"/>
            <consortium name="The Broad Institute Genome Sequencing Center for Infectious Disease"/>
            <person name="Wu L."/>
            <person name="Ma J."/>
        </authorList>
    </citation>
    <scope>NUCLEOTIDE SEQUENCE [LARGE SCALE GENOMIC DNA]</scope>
    <source>
        <strain evidence="2 3">JCM 11813</strain>
    </source>
</reference>
<gene>
    <name evidence="2" type="ORF">GCM10009606_33920</name>
</gene>
<comment type="caution">
    <text evidence="2">The sequence shown here is derived from an EMBL/GenBank/DDBJ whole genome shotgun (WGS) entry which is preliminary data.</text>
</comment>
<evidence type="ECO:0000256" key="1">
    <source>
        <dbReference type="SAM" id="Phobius"/>
    </source>
</evidence>
<organism evidence="2 3">
    <name type="scientific">Nocardioides aquiterrae</name>
    <dbReference type="NCBI Taxonomy" id="203799"/>
    <lineage>
        <taxon>Bacteria</taxon>
        <taxon>Bacillati</taxon>
        <taxon>Actinomycetota</taxon>
        <taxon>Actinomycetes</taxon>
        <taxon>Propionibacteriales</taxon>
        <taxon>Nocardioidaceae</taxon>
        <taxon>Nocardioides</taxon>
    </lineage>
</organism>